<evidence type="ECO:0000313" key="1">
    <source>
        <dbReference type="EMBL" id="EGV91373.1"/>
    </source>
</evidence>
<name>G3IPP5_CRIGR</name>
<proteinExistence type="predicted"/>
<reference evidence="2" key="1">
    <citation type="journal article" date="2011" name="Nat. Biotechnol.">
        <title>The genomic sequence of the Chinese hamster ovary (CHO)-K1 cell line.</title>
        <authorList>
            <person name="Xu X."/>
            <person name="Nagarajan H."/>
            <person name="Lewis N.E."/>
            <person name="Pan S."/>
            <person name="Cai Z."/>
            <person name="Liu X."/>
            <person name="Chen W."/>
            <person name="Xie M."/>
            <person name="Wang W."/>
            <person name="Hammond S."/>
            <person name="Andersen M.R."/>
            <person name="Neff N."/>
            <person name="Passarelli B."/>
            <person name="Koh W."/>
            <person name="Fan H.C."/>
            <person name="Wang J."/>
            <person name="Gui Y."/>
            <person name="Lee K.H."/>
            <person name="Betenbaugh M.J."/>
            <person name="Quake S.R."/>
            <person name="Famili I."/>
            <person name="Palsson B.O."/>
            <person name="Wang J."/>
        </authorList>
    </citation>
    <scope>NUCLEOTIDE SEQUENCE [LARGE SCALE GENOMIC DNA]</scope>
    <source>
        <strain evidence="2">CHO K1 cell line</strain>
    </source>
</reference>
<organism evidence="1 2">
    <name type="scientific">Cricetulus griseus</name>
    <name type="common">Chinese hamster</name>
    <name type="synonym">Cricetulus barabensis griseus</name>
    <dbReference type="NCBI Taxonomy" id="10029"/>
    <lineage>
        <taxon>Eukaryota</taxon>
        <taxon>Metazoa</taxon>
        <taxon>Chordata</taxon>
        <taxon>Craniata</taxon>
        <taxon>Vertebrata</taxon>
        <taxon>Euteleostomi</taxon>
        <taxon>Mammalia</taxon>
        <taxon>Eutheria</taxon>
        <taxon>Euarchontoglires</taxon>
        <taxon>Glires</taxon>
        <taxon>Rodentia</taxon>
        <taxon>Myomorpha</taxon>
        <taxon>Muroidea</taxon>
        <taxon>Cricetidae</taxon>
        <taxon>Cricetinae</taxon>
        <taxon>Cricetulus</taxon>
    </lineage>
</organism>
<dbReference type="AlphaFoldDB" id="G3IPP5"/>
<evidence type="ECO:0000313" key="2">
    <source>
        <dbReference type="Proteomes" id="UP000001075"/>
    </source>
</evidence>
<dbReference type="Proteomes" id="UP000001075">
    <property type="component" value="Unassembled WGS sequence"/>
</dbReference>
<gene>
    <name evidence="1" type="ORF">I79_025964</name>
</gene>
<dbReference type="InParanoid" id="G3IPP5"/>
<accession>G3IPP5</accession>
<protein>
    <submittedName>
        <fullName evidence="1">Uncharacterized protein</fullName>
    </submittedName>
</protein>
<sequence length="88" mass="9742">MHRCGVLVVSLYWVSTPPPKRGRPLNEPCSRTVRLPACQVLLPKIRTLKEIFSMLDPRAPWPSPAPVSLGTQQQPSVIRVTCASVTSH</sequence>
<dbReference type="EMBL" id="JH013291">
    <property type="protein sequence ID" value="EGV91373.1"/>
    <property type="molecule type" value="Genomic_DNA"/>
</dbReference>